<reference evidence="2" key="1">
    <citation type="submission" date="2021-05" db="EMBL/GenBank/DDBJ databases">
        <authorList>
            <person name="Alioto T."/>
            <person name="Alioto T."/>
            <person name="Gomez Garrido J."/>
        </authorList>
    </citation>
    <scope>NUCLEOTIDE SEQUENCE</scope>
</reference>
<feature type="transmembrane region" description="Helical" evidence="1">
    <location>
        <begin position="44"/>
        <end position="67"/>
    </location>
</feature>
<proteinExistence type="predicted"/>
<evidence type="ECO:0000313" key="2">
    <source>
        <dbReference type="EMBL" id="CAG6642554.1"/>
    </source>
</evidence>
<name>A0A8D8R4L9_9HEMI</name>
<dbReference type="EMBL" id="HBUF01123162">
    <property type="protein sequence ID" value="CAG6642554.1"/>
    <property type="molecule type" value="Transcribed_RNA"/>
</dbReference>
<sequence length="116" mass="12815">MSAIITNCIMLDLESQLIHCLVSFPGEAITTWTDLIKPLLPVSIMSLLVVSLSSLVSIITTGIGNNIRISITSSLRSYRHCVLNYLPINFLKGCTLLLTTPKPKVFYSKSIHHNES</sequence>
<organism evidence="2">
    <name type="scientific">Cacopsylla melanoneura</name>
    <dbReference type="NCBI Taxonomy" id="428564"/>
    <lineage>
        <taxon>Eukaryota</taxon>
        <taxon>Metazoa</taxon>
        <taxon>Ecdysozoa</taxon>
        <taxon>Arthropoda</taxon>
        <taxon>Hexapoda</taxon>
        <taxon>Insecta</taxon>
        <taxon>Pterygota</taxon>
        <taxon>Neoptera</taxon>
        <taxon>Paraneoptera</taxon>
        <taxon>Hemiptera</taxon>
        <taxon>Sternorrhyncha</taxon>
        <taxon>Psylloidea</taxon>
        <taxon>Psyllidae</taxon>
        <taxon>Psyllinae</taxon>
        <taxon>Cacopsylla</taxon>
    </lineage>
</organism>
<keyword evidence="1" id="KW-0812">Transmembrane</keyword>
<evidence type="ECO:0000256" key="1">
    <source>
        <dbReference type="SAM" id="Phobius"/>
    </source>
</evidence>
<keyword evidence="1" id="KW-0472">Membrane</keyword>
<keyword evidence="1" id="KW-1133">Transmembrane helix</keyword>
<protein>
    <submittedName>
        <fullName evidence="2">Uncharacterized protein</fullName>
    </submittedName>
</protein>
<accession>A0A8D8R4L9</accession>
<dbReference type="AlphaFoldDB" id="A0A8D8R4L9"/>